<evidence type="ECO:0000256" key="1">
    <source>
        <dbReference type="ARBA" id="ARBA00022884"/>
    </source>
</evidence>
<keyword evidence="1" id="KW-0694">RNA-binding</keyword>
<feature type="domain" description="RRM" evidence="2">
    <location>
        <begin position="2"/>
        <end position="75"/>
    </location>
</feature>
<dbReference type="PROSITE" id="PS50102">
    <property type="entry name" value="RRM"/>
    <property type="match status" value="1"/>
</dbReference>
<evidence type="ECO:0000259" key="2">
    <source>
        <dbReference type="PROSITE" id="PS50102"/>
    </source>
</evidence>
<dbReference type="RefSeq" id="WP_104763475.1">
    <property type="nucleotide sequence ID" value="NZ_FZPM01000024.1"/>
</dbReference>
<dbReference type="Gene3D" id="3.30.70.330">
    <property type="match status" value="1"/>
</dbReference>
<dbReference type="SUPFAM" id="SSF54928">
    <property type="entry name" value="RNA-binding domain, RBD"/>
    <property type="match status" value="1"/>
</dbReference>
<dbReference type="AlphaFoldDB" id="A0A3D8IWG3"/>
<dbReference type="CDD" id="cd00590">
    <property type="entry name" value="RRM_SF"/>
    <property type="match status" value="1"/>
</dbReference>
<reference evidence="3 4" key="1">
    <citation type="submission" date="2018-04" db="EMBL/GenBank/DDBJ databases">
        <title>Novel Campyloabacter and Helicobacter Species and Strains.</title>
        <authorList>
            <person name="Mannion A.J."/>
            <person name="Shen Z."/>
            <person name="Fox J.G."/>
        </authorList>
    </citation>
    <scope>NUCLEOTIDE SEQUENCE [LARGE SCALE GENOMIC DNA]</scope>
    <source>
        <strain evidence="3 4">MIT 97-5075</strain>
    </source>
</reference>
<keyword evidence="4" id="KW-1185">Reference proteome</keyword>
<dbReference type="GO" id="GO:0003723">
    <property type="term" value="F:RNA binding"/>
    <property type="evidence" value="ECO:0007669"/>
    <property type="project" value="UniProtKB-KW"/>
</dbReference>
<gene>
    <name evidence="3" type="ORF">CQA66_08960</name>
</gene>
<organism evidence="3 4">
    <name type="scientific">Helicobacter aurati</name>
    <dbReference type="NCBI Taxonomy" id="137778"/>
    <lineage>
        <taxon>Bacteria</taxon>
        <taxon>Pseudomonadati</taxon>
        <taxon>Campylobacterota</taxon>
        <taxon>Epsilonproteobacteria</taxon>
        <taxon>Campylobacterales</taxon>
        <taxon>Helicobacteraceae</taxon>
        <taxon>Helicobacter</taxon>
    </lineage>
</organism>
<sequence>MQSIYVGNLPCNATEQQVIDLFAQYGDVLSIKIIKNKQKRYAFVEMENNNAHYAIQSLHQTVFLEQTLKVSNARKKFLNPNSNSCSLI</sequence>
<dbReference type="InterPro" id="IPR012677">
    <property type="entry name" value="Nucleotide-bd_a/b_plait_sf"/>
</dbReference>
<dbReference type="InterPro" id="IPR035979">
    <property type="entry name" value="RBD_domain_sf"/>
</dbReference>
<accession>A0A3D8IWG3</accession>
<dbReference type="Proteomes" id="UP000256424">
    <property type="component" value="Unassembled WGS sequence"/>
</dbReference>
<protein>
    <submittedName>
        <fullName evidence="3">RNA-binding protein</fullName>
    </submittedName>
</protein>
<evidence type="ECO:0000313" key="4">
    <source>
        <dbReference type="Proteomes" id="UP000256424"/>
    </source>
</evidence>
<evidence type="ECO:0000313" key="3">
    <source>
        <dbReference type="EMBL" id="RDU69373.1"/>
    </source>
</evidence>
<dbReference type="PANTHER" id="PTHR10352">
    <property type="entry name" value="EUKARYOTIC TRANSLATION INITIATION FACTOR 3 SUBUNIT G"/>
    <property type="match status" value="1"/>
</dbReference>
<dbReference type="InterPro" id="IPR000504">
    <property type="entry name" value="RRM_dom"/>
</dbReference>
<dbReference type="SMART" id="SM00360">
    <property type="entry name" value="RRM"/>
    <property type="match status" value="1"/>
</dbReference>
<name>A0A3D8IWG3_9HELI</name>
<proteinExistence type="predicted"/>
<dbReference type="OrthoDB" id="9798855at2"/>
<dbReference type="EMBL" id="NXLW01000031">
    <property type="protein sequence ID" value="RDU69373.1"/>
    <property type="molecule type" value="Genomic_DNA"/>
</dbReference>
<dbReference type="Pfam" id="PF00076">
    <property type="entry name" value="RRM_1"/>
    <property type="match status" value="1"/>
</dbReference>
<comment type="caution">
    <text evidence="3">The sequence shown here is derived from an EMBL/GenBank/DDBJ whole genome shotgun (WGS) entry which is preliminary data.</text>
</comment>